<dbReference type="InterPro" id="IPR023631">
    <property type="entry name" value="Amidase_dom"/>
</dbReference>
<feature type="domain" description="Amidase" evidence="1">
    <location>
        <begin position="223"/>
        <end position="278"/>
    </location>
</feature>
<dbReference type="EMBL" id="JBBPBN010000012">
    <property type="protein sequence ID" value="KAK9027717.1"/>
    <property type="molecule type" value="Genomic_DNA"/>
</dbReference>
<gene>
    <name evidence="2" type="ORF">V6N11_067540</name>
</gene>
<dbReference type="SUPFAM" id="SSF75304">
    <property type="entry name" value="Amidase signature (AS) enzymes"/>
    <property type="match status" value="1"/>
</dbReference>
<dbReference type="InterPro" id="IPR036928">
    <property type="entry name" value="AS_sf"/>
</dbReference>
<evidence type="ECO:0000313" key="3">
    <source>
        <dbReference type="Proteomes" id="UP001396334"/>
    </source>
</evidence>
<name>A0ABR2SR23_9ROSI</name>
<proteinExistence type="predicted"/>
<dbReference type="Gene3D" id="3.90.1300.10">
    <property type="entry name" value="Amidase signature (AS) domain"/>
    <property type="match status" value="1"/>
</dbReference>
<keyword evidence="3" id="KW-1185">Reference proteome</keyword>
<comment type="caution">
    <text evidence="2">The sequence shown here is derived from an EMBL/GenBank/DDBJ whole genome shotgun (WGS) entry which is preliminary data.</text>
</comment>
<dbReference type="Pfam" id="PF01425">
    <property type="entry name" value="Amidase"/>
    <property type="match status" value="1"/>
</dbReference>
<dbReference type="Proteomes" id="UP001396334">
    <property type="component" value="Unassembled WGS sequence"/>
</dbReference>
<organism evidence="2 3">
    <name type="scientific">Hibiscus sabdariffa</name>
    <name type="common">roselle</name>
    <dbReference type="NCBI Taxonomy" id="183260"/>
    <lineage>
        <taxon>Eukaryota</taxon>
        <taxon>Viridiplantae</taxon>
        <taxon>Streptophyta</taxon>
        <taxon>Embryophyta</taxon>
        <taxon>Tracheophyta</taxon>
        <taxon>Spermatophyta</taxon>
        <taxon>Magnoliopsida</taxon>
        <taxon>eudicotyledons</taxon>
        <taxon>Gunneridae</taxon>
        <taxon>Pentapetalae</taxon>
        <taxon>rosids</taxon>
        <taxon>malvids</taxon>
        <taxon>Malvales</taxon>
        <taxon>Malvaceae</taxon>
        <taxon>Malvoideae</taxon>
        <taxon>Hibiscus</taxon>
    </lineage>
</organism>
<accession>A0ABR2SR23</accession>
<reference evidence="2 3" key="1">
    <citation type="journal article" date="2024" name="G3 (Bethesda)">
        <title>Genome assembly of Hibiscus sabdariffa L. provides insights into metabolisms of medicinal natural products.</title>
        <authorList>
            <person name="Kim T."/>
        </authorList>
    </citation>
    <scope>NUCLEOTIDE SEQUENCE [LARGE SCALE GENOMIC DNA]</scope>
    <source>
        <strain evidence="2">TK-2024</strain>
        <tissue evidence="2">Old leaves</tissue>
    </source>
</reference>
<evidence type="ECO:0000259" key="1">
    <source>
        <dbReference type="Pfam" id="PF01425"/>
    </source>
</evidence>
<sequence length="341" mass="38516">MRTNEESNDINDLFRTLLEDDSTKVFLKLPRDRVQNFEECDDLTNGLLNPSPVQDARLNSLMENEKIGHRFLGMDYGHQTCQLKQLESTIECIDERGGIVVESIKMNQLVNRITSLDIKNNITSILPHGEEGACMVMIHQDKIMLITSVLVDIDDPYGFRLLIMENQNDLGNFKFINTSLQFTVGYEFNKELDPASMRNTKFWDLWFPFPIQVMSLKQPSEDGSSNGYVVRVSSRLCHVDLGVDIGGFVRMLASLGGVVGFKPIFGCISHSKIGWDVQVALRVCGASHEKEYLKAQQMRPFVARTTVTGVLPVSVRVEPCRHHSLADENLQIWCLNLAPPP</sequence>
<evidence type="ECO:0000313" key="2">
    <source>
        <dbReference type="EMBL" id="KAK9027717.1"/>
    </source>
</evidence>
<protein>
    <recommendedName>
        <fullName evidence="1">Amidase domain-containing protein</fullName>
    </recommendedName>
</protein>